<evidence type="ECO:0000313" key="2">
    <source>
        <dbReference type="EMBL" id="GAQ83100.1"/>
    </source>
</evidence>
<dbReference type="InterPro" id="IPR044859">
    <property type="entry name" value="Allene_oxi_cyc_Dirigent"/>
</dbReference>
<feature type="signal peptide" evidence="1">
    <location>
        <begin position="1"/>
        <end position="22"/>
    </location>
</feature>
<dbReference type="AlphaFoldDB" id="A0A1Y1HWR2"/>
<sequence>MVPSALVLAAVLAASLLALVAAQGPGCPTGFTGCYTSPASGAQTLFCCPSPATSCSGSGDVSCVTTGTSDEVAGAAYIPAPSMGPKIISTVFYSKNSKIPSARHTPEPFFVFQPPLNPIFGTPGDIDNFNDDLLDKPSTDPTAKKIGTLVGWCSLTSVPSADPEVISESAVYGCNIIYKFEGDNLLTAVGFAEEFEGDVSLTELAAITGGYGEYFGATGQVREFHDATGGTYQATIVLPYGSA</sequence>
<name>A0A1Y1HWR2_KLENI</name>
<dbReference type="EMBL" id="DF237084">
    <property type="protein sequence ID" value="GAQ83100.1"/>
    <property type="molecule type" value="Genomic_DNA"/>
</dbReference>
<dbReference type="Gene3D" id="2.40.480.10">
    <property type="entry name" value="Allene oxide cyclase-like"/>
    <property type="match status" value="1"/>
</dbReference>
<reference evidence="2 3" key="1">
    <citation type="journal article" date="2014" name="Nat. Commun.">
        <title>Klebsormidium flaccidum genome reveals primary factors for plant terrestrial adaptation.</title>
        <authorList>
            <person name="Hori K."/>
            <person name="Maruyama F."/>
            <person name="Fujisawa T."/>
            <person name="Togashi T."/>
            <person name="Yamamoto N."/>
            <person name="Seo M."/>
            <person name="Sato S."/>
            <person name="Yamada T."/>
            <person name="Mori H."/>
            <person name="Tajima N."/>
            <person name="Moriyama T."/>
            <person name="Ikeuchi M."/>
            <person name="Watanabe M."/>
            <person name="Wada H."/>
            <person name="Kobayashi K."/>
            <person name="Saito M."/>
            <person name="Masuda T."/>
            <person name="Sasaki-Sekimoto Y."/>
            <person name="Mashiguchi K."/>
            <person name="Awai K."/>
            <person name="Shimojima M."/>
            <person name="Masuda S."/>
            <person name="Iwai M."/>
            <person name="Nobusawa T."/>
            <person name="Narise T."/>
            <person name="Kondo S."/>
            <person name="Saito H."/>
            <person name="Sato R."/>
            <person name="Murakawa M."/>
            <person name="Ihara Y."/>
            <person name="Oshima-Yamada Y."/>
            <person name="Ohtaka K."/>
            <person name="Satoh M."/>
            <person name="Sonobe K."/>
            <person name="Ishii M."/>
            <person name="Ohtani R."/>
            <person name="Kanamori-Sato M."/>
            <person name="Honoki R."/>
            <person name="Miyazaki D."/>
            <person name="Mochizuki H."/>
            <person name="Umetsu J."/>
            <person name="Higashi K."/>
            <person name="Shibata D."/>
            <person name="Kamiya Y."/>
            <person name="Sato N."/>
            <person name="Nakamura Y."/>
            <person name="Tabata S."/>
            <person name="Ida S."/>
            <person name="Kurokawa K."/>
            <person name="Ohta H."/>
        </authorList>
    </citation>
    <scope>NUCLEOTIDE SEQUENCE [LARGE SCALE GENOMIC DNA]</scope>
    <source>
        <strain evidence="2 3">NIES-2285</strain>
    </source>
</reference>
<evidence type="ECO:0008006" key="4">
    <source>
        <dbReference type="Google" id="ProtNLM"/>
    </source>
</evidence>
<evidence type="ECO:0000313" key="3">
    <source>
        <dbReference type="Proteomes" id="UP000054558"/>
    </source>
</evidence>
<keyword evidence="3" id="KW-1185">Reference proteome</keyword>
<gene>
    <name evidence="2" type="ORF">KFL_001350240</name>
</gene>
<dbReference type="Proteomes" id="UP000054558">
    <property type="component" value="Unassembled WGS sequence"/>
</dbReference>
<feature type="chain" id="PRO_5012440421" description="Dirigent protein" evidence="1">
    <location>
        <begin position="23"/>
        <end position="243"/>
    </location>
</feature>
<keyword evidence="1" id="KW-0732">Signal</keyword>
<evidence type="ECO:0000256" key="1">
    <source>
        <dbReference type="SAM" id="SignalP"/>
    </source>
</evidence>
<organism evidence="2 3">
    <name type="scientific">Klebsormidium nitens</name>
    <name type="common">Green alga</name>
    <name type="synonym">Ulothrix nitens</name>
    <dbReference type="NCBI Taxonomy" id="105231"/>
    <lineage>
        <taxon>Eukaryota</taxon>
        <taxon>Viridiplantae</taxon>
        <taxon>Streptophyta</taxon>
        <taxon>Klebsormidiophyceae</taxon>
        <taxon>Klebsormidiales</taxon>
        <taxon>Klebsormidiaceae</taxon>
        <taxon>Klebsormidium</taxon>
    </lineage>
</organism>
<protein>
    <recommendedName>
        <fullName evidence="4">Dirigent protein</fullName>
    </recommendedName>
</protein>
<proteinExistence type="predicted"/>
<accession>A0A1Y1HWR2</accession>